<reference evidence="2" key="2">
    <citation type="submission" date="2017-07" db="EMBL/GenBank/DDBJ databases">
        <title>WGS assembly of Chlamydomonas reinhardtii.</title>
        <authorList>
            <consortium name="Chlamydomonas Annotation Team"/>
            <consortium name="JGI Annotation Team"/>
            <person name="Merchant S.S."/>
            <person name="Prochnik S.E."/>
            <person name="Vallon O."/>
            <person name="Harris E.H."/>
            <person name="Karpowicz S.J."/>
            <person name="Witman G.B."/>
            <person name="Terry A."/>
            <person name="Salamov A."/>
            <person name="Fritz-Laylin L.K."/>
            <person name="Marechal-Drouard L."/>
            <person name="Marshall W.F."/>
            <person name="Qu L.H."/>
            <person name="Nelson D.R."/>
            <person name="Sanderfoot A.A."/>
            <person name="Spalding M.H."/>
            <person name="Kapitonov V.V."/>
            <person name="Ren Q."/>
            <person name="Ferris P."/>
            <person name="Lindquist E."/>
            <person name="Shapiro H."/>
            <person name="Lucas S.M."/>
            <person name="Grimwood J."/>
            <person name="Schmutz J."/>
            <person name="Grigoriev I.V."/>
            <person name="Rokhsar D.S."/>
        </authorList>
    </citation>
    <scope>NUCLEOTIDE SEQUENCE</scope>
    <source>
        <strain evidence="2">CC-503 cw92 mt+</strain>
    </source>
</reference>
<dbReference type="Proteomes" id="UP000006906">
    <property type="component" value="Chromosome 8"/>
</dbReference>
<sequence length="57" mass="6327">MNRRRPWLASEFVMYALLARRPPVPGVRVVVGRFGYIGGFFLGGDGSRPFIGFLVAV</sequence>
<accession>A0A2K3DHC7</accession>
<proteinExistence type="predicted"/>
<dbReference type="Gramene" id="PNW79977">
    <property type="protein sequence ID" value="PNW79977"/>
    <property type="gene ID" value="CHLRE_08g373370v5"/>
</dbReference>
<dbReference type="AlphaFoldDB" id="A0A2K3DHC7"/>
<evidence type="ECO:0000313" key="2">
    <source>
        <dbReference type="EMBL" id="PNW79950.1"/>
    </source>
</evidence>
<gene>
    <name evidence="2" type="ORF">CHLRE_08g373345v5</name>
    <name evidence="3" type="ORF">CHLRE_08g373370v5</name>
    <name evidence="1" type="ORF">CHLRE_23g754797v5</name>
</gene>
<evidence type="ECO:0000313" key="3">
    <source>
        <dbReference type="EMBL" id="PNW79977.1"/>
    </source>
</evidence>
<dbReference type="KEGG" id="cre:CHLRE_08g373345v5"/>
<protein>
    <submittedName>
        <fullName evidence="2">Uncharacterized protein</fullName>
    </submittedName>
</protein>
<dbReference type="EMBL" id="KZ454950">
    <property type="protein sequence ID" value="PNW69718.1"/>
    <property type="molecule type" value="Genomic_DNA"/>
</dbReference>
<evidence type="ECO:0000313" key="1">
    <source>
        <dbReference type="EMBL" id="PNW69718.1"/>
    </source>
</evidence>
<name>A0A2K3DHC7_CHLRE</name>
<dbReference type="GeneID" id="66054417"/>
<dbReference type="EMBL" id="CM008969">
    <property type="protein sequence ID" value="PNW79950.1"/>
    <property type="molecule type" value="Genomic_DNA"/>
</dbReference>
<evidence type="ECO:0000313" key="4">
    <source>
        <dbReference type="Proteomes" id="UP000006906"/>
    </source>
</evidence>
<reference evidence="2 4" key="1">
    <citation type="journal article" date="2007" name="Science">
        <title>The Chlamydomonas genome reveals the evolution of key animal and plant functions.</title>
        <authorList>
            <person name="Merchant S.S."/>
            <person name="Prochnik S.E."/>
            <person name="Vallon O."/>
            <person name="Harris E.H."/>
            <person name="Karpowicz S.J."/>
            <person name="Witman G.B."/>
            <person name="Terry A."/>
            <person name="Salamov A."/>
            <person name="Fritz-Laylin L.K."/>
            <person name="Marechal-Drouard L."/>
            <person name="Marshall W.F."/>
            <person name="Qu L.H."/>
            <person name="Nelson D.R."/>
            <person name="Sanderfoot A.A."/>
            <person name="Spalding M.H."/>
            <person name="Kapitonov V.V."/>
            <person name="Ren Q."/>
            <person name="Ferris P."/>
            <person name="Lindquist E."/>
            <person name="Shapiro H."/>
            <person name="Lucas S.M."/>
            <person name="Grimwood J."/>
            <person name="Schmutz J."/>
            <person name="Cardol P."/>
            <person name="Cerutti H."/>
            <person name="Chanfreau G."/>
            <person name="Chen C.L."/>
            <person name="Cognat V."/>
            <person name="Croft M.T."/>
            <person name="Dent R."/>
            <person name="Dutcher S."/>
            <person name="Fernandez E."/>
            <person name="Fukuzawa H."/>
            <person name="Gonzalez-Ballester D."/>
            <person name="Gonzalez-Halphen D."/>
            <person name="Hallmann A."/>
            <person name="Hanikenne M."/>
            <person name="Hippler M."/>
            <person name="Inwood W."/>
            <person name="Jabbari K."/>
            <person name="Kalanon M."/>
            <person name="Kuras R."/>
            <person name="Lefebvre P.A."/>
            <person name="Lemaire S.D."/>
            <person name="Lobanov A.V."/>
            <person name="Lohr M."/>
            <person name="Manuell A."/>
            <person name="Meier I."/>
            <person name="Mets L."/>
            <person name="Mittag M."/>
            <person name="Mittelmeier T."/>
            <person name="Moroney J.V."/>
            <person name="Moseley J."/>
            <person name="Napoli C."/>
            <person name="Nedelcu A.M."/>
            <person name="Niyogi K."/>
            <person name="Novoselov S.V."/>
            <person name="Paulsen I.T."/>
            <person name="Pazour G."/>
            <person name="Purton S."/>
            <person name="Ral J.P."/>
            <person name="Riano-Pachon D.M."/>
            <person name="Riekhof W."/>
            <person name="Rymarquis L."/>
            <person name="Schroda M."/>
            <person name="Stern D."/>
            <person name="Umen J."/>
            <person name="Willows R."/>
            <person name="Wilson N."/>
            <person name="Zimmer S.L."/>
            <person name="Allmer J."/>
            <person name="Balk J."/>
            <person name="Bisova K."/>
            <person name="Chen C.J."/>
            <person name="Elias M."/>
            <person name="Gendler K."/>
            <person name="Hauser C."/>
            <person name="Lamb M.R."/>
            <person name="Ledford H."/>
            <person name="Long J.C."/>
            <person name="Minagawa J."/>
            <person name="Page M.D."/>
            <person name="Pan J."/>
            <person name="Pootakham W."/>
            <person name="Roje S."/>
            <person name="Rose A."/>
            <person name="Stahlberg E."/>
            <person name="Terauchi A.M."/>
            <person name="Yang P."/>
            <person name="Ball S."/>
            <person name="Bowler C."/>
            <person name="Dieckmann C.L."/>
            <person name="Gladyshev V.N."/>
            <person name="Green P."/>
            <person name="Jorgensen R."/>
            <person name="Mayfield S."/>
            <person name="Mueller-Roeber B."/>
            <person name="Rajamani S."/>
            <person name="Sayre R.T."/>
            <person name="Brokstein P."/>
            <person name="Dubchak I."/>
            <person name="Goodstein D."/>
            <person name="Hornick L."/>
            <person name="Huang Y.W."/>
            <person name="Jhaveri J."/>
            <person name="Luo Y."/>
            <person name="Martinez D."/>
            <person name="Ngau W.C."/>
            <person name="Otillar B."/>
            <person name="Poliakov A."/>
            <person name="Porter A."/>
            <person name="Szajkowski L."/>
            <person name="Werner G."/>
            <person name="Zhou K."/>
            <person name="Grigoriev I.V."/>
            <person name="Rokhsar D.S."/>
            <person name="Grossman A.R."/>
        </authorList>
    </citation>
    <scope>NUCLEOTIDE SEQUENCE [LARGE SCALE GENOMIC DNA]</scope>
    <source>
        <strain evidence="4">CC-503</strain>
        <strain evidence="2">CC-503 cw92 mt+</strain>
    </source>
</reference>
<dbReference type="EMBL" id="CM008969">
    <property type="protein sequence ID" value="PNW79977.1"/>
    <property type="molecule type" value="Genomic_DNA"/>
</dbReference>
<organism evidence="2 4">
    <name type="scientific">Chlamydomonas reinhardtii</name>
    <name type="common">Chlamydomonas smithii</name>
    <dbReference type="NCBI Taxonomy" id="3055"/>
    <lineage>
        <taxon>Eukaryota</taxon>
        <taxon>Viridiplantae</taxon>
        <taxon>Chlorophyta</taxon>
        <taxon>core chlorophytes</taxon>
        <taxon>Chlorophyceae</taxon>
        <taxon>CS clade</taxon>
        <taxon>Chlamydomonadales</taxon>
        <taxon>Chlamydomonadaceae</taxon>
        <taxon>Chlamydomonas</taxon>
    </lineage>
</organism>
<dbReference type="Gramene" id="PNW69718">
    <property type="protein sequence ID" value="PNW69718"/>
    <property type="gene ID" value="CHLRE_23g754797v5"/>
</dbReference>
<keyword evidence="4" id="KW-1185">Reference proteome</keyword>
<dbReference type="Gramene" id="PNW79950">
    <property type="protein sequence ID" value="PNW79950"/>
    <property type="gene ID" value="CHLRE_08g373345v5"/>
</dbReference>
<dbReference type="RefSeq" id="XP_042922076.1">
    <property type="nucleotide sequence ID" value="XM_043065075.1"/>
</dbReference>